<comment type="caution">
    <text evidence="1">The sequence shown here is derived from an EMBL/GenBank/DDBJ whole genome shotgun (WGS) entry which is preliminary data.</text>
</comment>
<accession>A0A0F9CVJ2</accession>
<gene>
    <name evidence="1" type="ORF">LCGC14_2621460</name>
</gene>
<dbReference type="AlphaFoldDB" id="A0A0F9CVJ2"/>
<evidence type="ECO:0000313" key="1">
    <source>
        <dbReference type="EMBL" id="KKL03903.1"/>
    </source>
</evidence>
<reference evidence="1" key="1">
    <citation type="journal article" date="2015" name="Nature">
        <title>Complex archaea that bridge the gap between prokaryotes and eukaryotes.</title>
        <authorList>
            <person name="Spang A."/>
            <person name="Saw J.H."/>
            <person name="Jorgensen S.L."/>
            <person name="Zaremba-Niedzwiedzka K."/>
            <person name="Martijn J."/>
            <person name="Lind A.E."/>
            <person name="van Eijk R."/>
            <person name="Schleper C."/>
            <person name="Guy L."/>
            <person name="Ettema T.J."/>
        </authorList>
    </citation>
    <scope>NUCLEOTIDE SEQUENCE</scope>
</reference>
<name>A0A0F9CVJ2_9ZZZZ</name>
<dbReference type="EMBL" id="LAZR01044743">
    <property type="protein sequence ID" value="KKL03903.1"/>
    <property type="molecule type" value="Genomic_DNA"/>
</dbReference>
<protein>
    <submittedName>
        <fullName evidence="1">Uncharacterized protein</fullName>
    </submittedName>
</protein>
<sequence>MVYLDTMKKEWLENLKVGDRVVINTTSYGSQGDNSVSVVERLTKTLIITKGGRKFRRNDGLSPGGEWSKDTLQEPTPEAVDRIRQANLANKLRHYDWKPLPLATLRAIYDLLPKST</sequence>
<proteinExistence type="predicted"/>
<organism evidence="1">
    <name type="scientific">marine sediment metagenome</name>
    <dbReference type="NCBI Taxonomy" id="412755"/>
    <lineage>
        <taxon>unclassified sequences</taxon>
        <taxon>metagenomes</taxon>
        <taxon>ecological metagenomes</taxon>
    </lineage>
</organism>
<dbReference type="Pfam" id="PF24203">
    <property type="entry name" value="Phage_ProQ_C_like"/>
    <property type="match status" value="1"/>
</dbReference>
<dbReference type="InterPro" id="IPR056982">
    <property type="entry name" value="Phage_ProQ_C-like"/>
</dbReference>